<feature type="compositionally biased region" description="Low complexity" evidence="1">
    <location>
        <begin position="91"/>
        <end position="101"/>
    </location>
</feature>
<feature type="non-terminal residue" evidence="2">
    <location>
        <position position="1"/>
    </location>
</feature>
<feature type="non-terminal residue" evidence="2">
    <location>
        <position position="294"/>
    </location>
</feature>
<sequence length="294" mass="33424">ENLPLRHARRLHRPPLRWQPARRLSRCAGPLGWRDAVPRHRVQSERDHLRPAPRGPGEHRPCPHLQPHRRDALRRPPQCRDGPCPRRPGTRRPAPLRAAGRAGRDPGRARPRRRRSLDDRRRPAAASHRRGSAPRAHRRLRRHRAGGHPHRPPCADHRLGWRQPPRPARGDAGGAGGGRPRPRRLPPHCRDAARAGRPPHPLPLPTGWRAPPRPHVLAPGRHAGGCRHRQRRHVADRVPAFAERRRAPRDRHHPGRRDGPPQPAPHDGSPHACRHPRDGRWGLRPGPARRSPTL</sequence>
<feature type="compositionally biased region" description="Basic residues" evidence="1">
    <location>
        <begin position="246"/>
        <end position="255"/>
    </location>
</feature>
<name>A0A6J4JV43_9PROT</name>
<reference evidence="2" key="1">
    <citation type="submission" date="2020-02" db="EMBL/GenBank/DDBJ databases">
        <authorList>
            <person name="Meier V. D."/>
        </authorList>
    </citation>
    <scope>NUCLEOTIDE SEQUENCE</scope>
    <source>
        <strain evidence="2">AVDCRST_MAG27</strain>
    </source>
</reference>
<evidence type="ECO:0000256" key="1">
    <source>
        <dbReference type="SAM" id="MobiDB-lite"/>
    </source>
</evidence>
<feature type="compositionally biased region" description="Basic and acidic residues" evidence="1">
    <location>
        <begin position="36"/>
        <end position="61"/>
    </location>
</feature>
<organism evidence="2">
    <name type="scientific">uncultured Craurococcus sp</name>
    <dbReference type="NCBI Taxonomy" id="1135998"/>
    <lineage>
        <taxon>Bacteria</taxon>
        <taxon>Pseudomonadati</taxon>
        <taxon>Pseudomonadota</taxon>
        <taxon>Alphaproteobacteria</taxon>
        <taxon>Acetobacterales</taxon>
        <taxon>Acetobacteraceae</taxon>
        <taxon>Craurococcus</taxon>
        <taxon>environmental samples</taxon>
    </lineage>
</organism>
<feature type="region of interest" description="Disordered" evidence="1">
    <location>
        <begin position="31"/>
        <end position="294"/>
    </location>
</feature>
<accession>A0A6J4JV43</accession>
<proteinExistence type="predicted"/>
<dbReference type="EMBL" id="CADCTD010000185">
    <property type="protein sequence ID" value="CAA9288451.1"/>
    <property type="molecule type" value="Genomic_DNA"/>
</dbReference>
<feature type="compositionally biased region" description="Basic residues" evidence="1">
    <location>
        <begin position="224"/>
        <end position="234"/>
    </location>
</feature>
<protein>
    <submittedName>
        <fullName evidence="2">Phenazine biosynthesis protein PhzF like</fullName>
    </submittedName>
</protein>
<gene>
    <name evidence="2" type="ORF">AVDCRST_MAG27-4722</name>
</gene>
<feature type="compositionally biased region" description="Basic residues" evidence="1">
    <location>
        <begin position="127"/>
        <end position="151"/>
    </location>
</feature>
<dbReference type="AlphaFoldDB" id="A0A6J4JV43"/>
<evidence type="ECO:0000313" key="2">
    <source>
        <dbReference type="EMBL" id="CAA9288451.1"/>
    </source>
</evidence>